<comment type="caution">
    <text evidence="8">The sequence shown here is derived from an EMBL/GenBank/DDBJ whole genome shotgun (WGS) entry which is preliminary data.</text>
</comment>
<keyword evidence="3 6" id="KW-0812">Transmembrane</keyword>
<keyword evidence="4 6" id="KW-1133">Transmembrane helix</keyword>
<feature type="transmembrane region" description="Helical" evidence="6">
    <location>
        <begin position="35"/>
        <end position="55"/>
    </location>
</feature>
<dbReference type="InterPro" id="IPR007267">
    <property type="entry name" value="GtrA_DPMS_TM"/>
</dbReference>
<proteinExistence type="inferred from homology"/>
<dbReference type="EMBL" id="AODH01000040">
    <property type="protein sequence ID" value="EUJ37653.1"/>
    <property type="molecule type" value="Genomic_DNA"/>
</dbReference>
<dbReference type="Pfam" id="PF04138">
    <property type="entry name" value="GtrA_DPMS_TM"/>
    <property type="match status" value="1"/>
</dbReference>
<comment type="subcellular location">
    <subcellularLocation>
        <location evidence="1">Membrane</location>
        <topology evidence="1">Multi-pass membrane protein</topology>
    </subcellularLocation>
</comment>
<dbReference type="GO" id="GO:0000271">
    <property type="term" value="P:polysaccharide biosynthetic process"/>
    <property type="evidence" value="ECO:0007669"/>
    <property type="project" value="InterPro"/>
</dbReference>
<evidence type="ECO:0000256" key="4">
    <source>
        <dbReference type="ARBA" id="ARBA00022989"/>
    </source>
</evidence>
<keyword evidence="5 6" id="KW-0472">Membrane</keyword>
<comment type="similarity">
    <text evidence="2">Belongs to the GtrA family.</text>
</comment>
<evidence type="ECO:0000259" key="7">
    <source>
        <dbReference type="Pfam" id="PF04138"/>
    </source>
</evidence>
<accession>W7CX76</accession>
<sequence length="129" mass="14428">MVKLFQKELILYVLMGGVTTLVNLSVFYLMDETTVLNVSWSVTIANVCALLFAYVSNKYWVFRSHNKTRQATVIEAMSFVSVRLASLLIDIVVTFGCIHLGMPTLVAKIAANVVVIAVNYVASKWFVFK</sequence>
<dbReference type="STRING" id="1265861.BCAMP_09845"/>
<feature type="domain" description="GtrA/DPMS transmembrane" evidence="7">
    <location>
        <begin position="12"/>
        <end position="128"/>
    </location>
</feature>
<dbReference type="PANTHER" id="PTHR38459:SF5">
    <property type="entry name" value="CELL WALL TEICHOIC ACID GLYCOSYLATION PROTEIN GTCA"/>
    <property type="match status" value="1"/>
</dbReference>
<dbReference type="GO" id="GO:0005886">
    <property type="term" value="C:plasma membrane"/>
    <property type="evidence" value="ECO:0007669"/>
    <property type="project" value="TreeGrafter"/>
</dbReference>
<organism evidence="8 9">
    <name type="scientific">Brochothrix campestris FSL F6-1037</name>
    <dbReference type="NCBI Taxonomy" id="1265861"/>
    <lineage>
        <taxon>Bacteria</taxon>
        <taxon>Bacillati</taxon>
        <taxon>Bacillota</taxon>
        <taxon>Bacilli</taxon>
        <taxon>Bacillales</taxon>
        <taxon>Listeriaceae</taxon>
        <taxon>Brochothrix</taxon>
    </lineage>
</organism>
<name>W7CX76_9LIST</name>
<dbReference type="PANTHER" id="PTHR38459">
    <property type="entry name" value="PROPHAGE BACTOPRENOL-LINKED GLUCOSE TRANSLOCASE HOMOLOG"/>
    <property type="match status" value="1"/>
</dbReference>
<evidence type="ECO:0000313" key="9">
    <source>
        <dbReference type="Proteomes" id="UP000019243"/>
    </source>
</evidence>
<evidence type="ECO:0000256" key="5">
    <source>
        <dbReference type="ARBA" id="ARBA00023136"/>
    </source>
</evidence>
<reference evidence="8 9" key="1">
    <citation type="submission" date="2012-12" db="EMBL/GenBank/DDBJ databases">
        <title>Novel taxa of Listeriaceae from agricultural environments in the United States.</title>
        <authorList>
            <person name="den Bakker H.C."/>
            <person name="Allred A."/>
            <person name="Warchocki S."/>
            <person name="Wright E.M."/>
            <person name="Burrell A."/>
            <person name="Nightingale K.K."/>
            <person name="Kephart D."/>
            <person name="Wiedmann M."/>
        </authorList>
    </citation>
    <scope>NUCLEOTIDE SEQUENCE [LARGE SCALE GENOMIC DNA]</scope>
    <source>
        <strain evidence="8 9">FSL F6-1037</strain>
    </source>
</reference>
<evidence type="ECO:0000256" key="1">
    <source>
        <dbReference type="ARBA" id="ARBA00004141"/>
    </source>
</evidence>
<feature type="transmembrane region" description="Helical" evidence="6">
    <location>
        <begin position="107"/>
        <end position="127"/>
    </location>
</feature>
<keyword evidence="9" id="KW-1185">Reference proteome</keyword>
<dbReference type="InterPro" id="IPR051401">
    <property type="entry name" value="GtrA_CellWall_Glycosyl"/>
</dbReference>
<dbReference type="AlphaFoldDB" id="W7CX76"/>
<evidence type="ECO:0000256" key="2">
    <source>
        <dbReference type="ARBA" id="ARBA00009399"/>
    </source>
</evidence>
<feature type="transmembrane region" description="Helical" evidence="6">
    <location>
        <begin position="76"/>
        <end position="101"/>
    </location>
</feature>
<dbReference type="Proteomes" id="UP000019243">
    <property type="component" value="Unassembled WGS sequence"/>
</dbReference>
<feature type="transmembrane region" description="Helical" evidence="6">
    <location>
        <begin position="9"/>
        <end position="29"/>
    </location>
</feature>
<evidence type="ECO:0000313" key="8">
    <source>
        <dbReference type="EMBL" id="EUJ37653.1"/>
    </source>
</evidence>
<evidence type="ECO:0000256" key="6">
    <source>
        <dbReference type="SAM" id="Phobius"/>
    </source>
</evidence>
<protein>
    <submittedName>
        <fullName evidence="8">Cell wall teichoic acid glycosylation protein</fullName>
    </submittedName>
</protein>
<gene>
    <name evidence="8" type="ORF">BCAMP_09845</name>
</gene>
<evidence type="ECO:0000256" key="3">
    <source>
        <dbReference type="ARBA" id="ARBA00022692"/>
    </source>
</evidence>